<dbReference type="PANTHER" id="PTHR13215">
    <property type="entry name" value="RNA POLYMERASE II TRANSCRIPTIONAL COACTIVATOR"/>
    <property type="match status" value="1"/>
</dbReference>
<feature type="compositionally biased region" description="Acidic residues" evidence="7">
    <location>
        <begin position="9"/>
        <end position="21"/>
    </location>
</feature>
<evidence type="ECO:0000256" key="5">
    <source>
        <dbReference type="ARBA" id="ARBA00023163"/>
    </source>
</evidence>
<dbReference type="OrthoDB" id="2505440at2759"/>
<organism evidence="9 10">
    <name type="scientific">Armillaria gallica</name>
    <name type="common">Bulbous honey fungus</name>
    <name type="synonym">Armillaria bulbosa</name>
    <dbReference type="NCBI Taxonomy" id="47427"/>
    <lineage>
        <taxon>Eukaryota</taxon>
        <taxon>Fungi</taxon>
        <taxon>Dikarya</taxon>
        <taxon>Basidiomycota</taxon>
        <taxon>Agaricomycotina</taxon>
        <taxon>Agaricomycetes</taxon>
        <taxon>Agaricomycetidae</taxon>
        <taxon>Agaricales</taxon>
        <taxon>Marasmiineae</taxon>
        <taxon>Physalacriaceae</taxon>
        <taxon>Armillaria</taxon>
    </lineage>
</organism>
<dbReference type="OMA" id="VTINEFR"/>
<dbReference type="AlphaFoldDB" id="A0A2H3DCZ8"/>
<proteinExistence type="inferred from homology"/>
<evidence type="ECO:0000256" key="3">
    <source>
        <dbReference type="ARBA" id="ARBA00023015"/>
    </source>
</evidence>
<dbReference type="STRING" id="47427.A0A2H3DCZ8"/>
<keyword evidence="5" id="KW-0804">Transcription</keyword>
<feature type="domain" description="Transcriptional coactivator p15 (PC4) C-terminal" evidence="8">
    <location>
        <begin position="113"/>
        <end position="162"/>
    </location>
</feature>
<dbReference type="GO" id="GO:0003677">
    <property type="term" value="F:DNA binding"/>
    <property type="evidence" value="ECO:0007669"/>
    <property type="project" value="UniProtKB-KW"/>
</dbReference>
<dbReference type="GO" id="GO:0005634">
    <property type="term" value="C:nucleus"/>
    <property type="evidence" value="ECO:0007669"/>
    <property type="project" value="UniProtKB-SubCell"/>
</dbReference>
<keyword evidence="4" id="KW-0238">DNA-binding</keyword>
<dbReference type="SUPFAM" id="SSF54447">
    <property type="entry name" value="ssDNA-binding transcriptional regulator domain"/>
    <property type="match status" value="1"/>
</dbReference>
<evidence type="ECO:0000313" key="9">
    <source>
        <dbReference type="EMBL" id="PBK91674.1"/>
    </source>
</evidence>
<feature type="compositionally biased region" description="Basic residues" evidence="7">
    <location>
        <begin position="51"/>
        <end position="61"/>
    </location>
</feature>
<keyword evidence="10" id="KW-1185">Reference proteome</keyword>
<evidence type="ECO:0000313" key="10">
    <source>
        <dbReference type="Proteomes" id="UP000217790"/>
    </source>
</evidence>
<dbReference type="InterPro" id="IPR045125">
    <property type="entry name" value="Sub1/Tcp4-like"/>
</dbReference>
<reference evidence="10" key="1">
    <citation type="journal article" date="2017" name="Nat. Ecol. Evol.">
        <title>Genome expansion and lineage-specific genetic innovations in the forest pathogenic fungi Armillaria.</title>
        <authorList>
            <person name="Sipos G."/>
            <person name="Prasanna A.N."/>
            <person name="Walter M.C."/>
            <person name="O'Connor E."/>
            <person name="Balint B."/>
            <person name="Krizsan K."/>
            <person name="Kiss B."/>
            <person name="Hess J."/>
            <person name="Varga T."/>
            <person name="Slot J."/>
            <person name="Riley R."/>
            <person name="Boka B."/>
            <person name="Rigling D."/>
            <person name="Barry K."/>
            <person name="Lee J."/>
            <person name="Mihaltcheva S."/>
            <person name="LaButti K."/>
            <person name="Lipzen A."/>
            <person name="Waldron R."/>
            <person name="Moloney N.M."/>
            <person name="Sperisen C."/>
            <person name="Kredics L."/>
            <person name="Vagvoelgyi C."/>
            <person name="Patrignani A."/>
            <person name="Fitzpatrick D."/>
            <person name="Nagy I."/>
            <person name="Doyle S."/>
            <person name="Anderson J.B."/>
            <person name="Grigoriev I.V."/>
            <person name="Gueldener U."/>
            <person name="Muensterkoetter M."/>
            <person name="Nagy L.G."/>
        </authorList>
    </citation>
    <scope>NUCLEOTIDE SEQUENCE [LARGE SCALE GENOMIC DNA]</scope>
    <source>
        <strain evidence="10">Ar21-2</strain>
    </source>
</reference>
<evidence type="ECO:0000256" key="4">
    <source>
        <dbReference type="ARBA" id="ARBA00023125"/>
    </source>
</evidence>
<keyword evidence="3" id="KW-0805">Transcription regulation</keyword>
<dbReference type="GO" id="GO:0060261">
    <property type="term" value="P:positive regulation of transcription initiation by RNA polymerase II"/>
    <property type="evidence" value="ECO:0007669"/>
    <property type="project" value="InterPro"/>
</dbReference>
<dbReference type="Proteomes" id="UP000217790">
    <property type="component" value="Unassembled WGS sequence"/>
</dbReference>
<dbReference type="InterPro" id="IPR003173">
    <property type="entry name" value="PC4_C"/>
</dbReference>
<protein>
    <submittedName>
        <fullName evidence="9">PC4-domain-containing protein</fullName>
    </submittedName>
</protein>
<dbReference type="GO" id="GO:0003713">
    <property type="term" value="F:transcription coactivator activity"/>
    <property type="evidence" value="ECO:0007669"/>
    <property type="project" value="InterPro"/>
</dbReference>
<evidence type="ECO:0000256" key="1">
    <source>
        <dbReference type="ARBA" id="ARBA00004123"/>
    </source>
</evidence>
<accession>A0A2H3DCZ8</accession>
<comment type="similarity">
    <text evidence="2">Belongs to the transcriptional coactivator PC4 family.</text>
</comment>
<comment type="subcellular location">
    <subcellularLocation>
        <location evidence="1">Nucleus</location>
    </subcellularLocation>
</comment>
<dbReference type="InParanoid" id="A0A2H3DCZ8"/>
<dbReference type="InterPro" id="IPR009044">
    <property type="entry name" value="ssDNA-bd_transcriptional_reg"/>
</dbReference>
<feature type="region of interest" description="Disordered" evidence="7">
    <location>
        <begin position="1"/>
        <end position="80"/>
    </location>
</feature>
<keyword evidence="6" id="KW-0539">Nucleus</keyword>
<sequence>MAKRKVAESSEDEAFIDDASDASESKPKPKRTKAKKTGNSSDEDAPSTAKGKAKPRGKKAKKAEESSDEDEPIEAKSKEKINALAELKKAPNDSQSDAEVVVHKTSDGDKYIDLGKKKRATVRSFKGMPLLDIREFYGQEGDEKPGKKGISLSLEQWNTLKKGVDTIDRLFATVKK</sequence>
<name>A0A2H3DCZ8_ARMGA</name>
<gene>
    <name evidence="9" type="ORF">ARMGADRAFT_1054307</name>
</gene>
<evidence type="ECO:0000256" key="6">
    <source>
        <dbReference type="ARBA" id="ARBA00023242"/>
    </source>
</evidence>
<dbReference type="EMBL" id="KZ293661">
    <property type="protein sequence ID" value="PBK91674.1"/>
    <property type="molecule type" value="Genomic_DNA"/>
</dbReference>
<evidence type="ECO:0000259" key="8">
    <source>
        <dbReference type="Pfam" id="PF02229"/>
    </source>
</evidence>
<evidence type="ECO:0000256" key="7">
    <source>
        <dbReference type="SAM" id="MobiDB-lite"/>
    </source>
</evidence>
<evidence type="ECO:0000256" key="2">
    <source>
        <dbReference type="ARBA" id="ARBA00009001"/>
    </source>
</evidence>
<dbReference type="Gene3D" id="2.30.31.10">
    <property type="entry name" value="Transcriptional Coactivator Pc4, Chain A"/>
    <property type="match status" value="1"/>
</dbReference>
<dbReference type="Pfam" id="PF02229">
    <property type="entry name" value="PC4"/>
    <property type="match status" value="1"/>
</dbReference>